<gene>
    <name evidence="1" type="ORF">EGYM00392_LOCUS14200</name>
</gene>
<dbReference type="EMBL" id="HBGA01039138">
    <property type="protein sequence ID" value="CAD9003116.1"/>
    <property type="molecule type" value="Transcribed_RNA"/>
</dbReference>
<protein>
    <submittedName>
        <fullName evidence="1">Uncharacterized protein</fullName>
    </submittedName>
</protein>
<evidence type="ECO:0000313" key="1">
    <source>
        <dbReference type="EMBL" id="CAD9003116.1"/>
    </source>
</evidence>
<dbReference type="AlphaFoldDB" id="A0A7S1I725"/>
<accession>A0A7S1I725</accession>
<reference evidence="1" key="1">
    <citation type="submission" date="2021-01" db="EMBL/GenBank/DDBJ databases">
        <authorList>
            <person name="Corre E."/>
            <person name="Pelletier E."/>
            <person name="Niang G."/>
            <person name="Scheremetjew M."/>
            <person name="Finn R."/>
            <person name="Kale V."/>
            <person name="Holt S."/>
            <person name="Cochrane G."/>
            <person name="Meng A."/>
            <person name="Brown T."/>
            <person name="Cohen L."/>
        </authorList>
    </citation>
    <scope>NUCLEOTIDE SEQUENCE</scope>
    <source>
        <strain evidence="1">NIES-381</strain>
    </source>
</reference>
<proteinExistence type="predicted"/>
<organism evidence="1">
    <name type="scientific">Eutreptiella gymnastica</name>
    <dbReference type="NCBI Taxonomy" id="73025"/>
    <lineage>
        <taxon>Eukaryota</taxon>
        <taxon>Discoba</taxon>
        <taxon>Euglenozoa</taxon>
        <taxon>Euglenida</taxon>
        <taxon>Spirocuta</taxon>
        <taxon>Euglenophyceae</taxon>
        <taxon>Eutreptiales</taxon>
        <taxon>Eutreptiaceae</taxon>
        <taxon>Eutreptiella</taxon>
    </lineage>
</organism>
<name>A0A7S1I725_9EUGL</name>
<sequence>MNHQGGTVSPAPGSWTRSFLDKGVGKVRTFSQSSTKIHALIPDFDYQAATLKRGISVHPDRWDATALAAQRMDTTEDPYQVPLAKGQRLMDRKRLHQRYHSLPDVHGCECFHVNVSALETFTGTCCPHNPSPKY</sequence>